<organism evidence="2 3">
    <name type="scientific">Saccharomycopsis crataegensis</name>
    <dbReference type="NCBI Taxonomy" id="43959"/>
    <lineage>
        <taxon>Eukaryota</taxon>
        <taxon>Fungi</taxon>
        <taxon>Dikarya</taxon>
        <taxon>Ascomycota</taxon>
        <taxon>Saccharomycotina</taxon>
        <taxon>Saccharomycetes</taxon>
        <taxon>Saccharomycopsidaceae</taxon>
        <taxon>Saccharomycopsis</taxon>
    </lineage>
</organism>
<proteinExistence type="predicted"/>
<evidence type="ECO:0000256" key="1">
    <source>
        <dbReference type="SAM" id="Coils"/>
    </source>
</evidence>
<dbReference type="RefSeq" id="XP_064851497.1">
    <property type="nucleotide sequence ID" value="XM_064995425.1"/>
</dbReference>
<dbReference type="EMBL" id="BTFZ01000002">
    <property type="protein sequence ID" value="GMM34497.1"/>
    <property type="molecule type" value="Genomic_DNA"/>
</dbReference>
<dbReference type="AlphaFoldDB" id="A0AAV5QI72"/>
<name>A0AAV5QI72_9ASCO</name>
<protein>
    <submittedName>
        <fullName evidence="2">Uncharacterized protein</fullName>
    </submittedName>
</protein>
<feature type="coiled-coil region" evidence="1">
    <location>
        <begin position="226"/>
        <end position="253"/>
    </location>
</feature>
<gene>
    <name evidence="2" type="ORF">DASC09_018220</name>
</gene>
<keyword evidence="1" id="KW-0175">Coiled coil</keyword>
<reference evidence="2 3" key="1">
    <citation type="journal article" date="2023" name="Elife">
        <title>Identification of key yeast species and microbe-microbe interactions impacting larval growth of Drosophila in the wild.</title>
        <authorList>
            <person name="Mure A."/>
            <person name="Sugiura Y."/>
            <person name="Maeda R."/>
            <person name="Honda K."/>
            <person name="Sakurai N."/>
            <person name="Takahashi Y."/>
            <person name="Watada M."/>
            <person name="Katoh T."/>
            <person name="Gotoh A."/>
            <person name="Gotoh Y."/>
            <person name="Taniguchi I."/>
            <person name="Nakamura K."/>
            <person name="Hayashi T."/>
            <person name="Katayama T."/>
            <person name="Uemura T."/>
            <person name="Hattori Y."/>
        </authorList>
    </citation>
    <scope>NUCLEOTIDE SEQUENCE [LARGE SCALE GENOMIC DNA]</scope>
    <source>
        <strain evidence="2 3">SC-9</strain>
    </source>
</reference>
<keyword evidence="3" id="KW-1185">Reference proteome</keyword>
<sequence length="347" mass="39497">MFDQRTLPSYAQPTKSFTCKKAFASRTNGEATNKYKTIYASTKSQKITPKPKSSGLLSLFSSHGAENSIIRKKRDPFSSPDENKENQVPFVRKAAYDTPVMRDNSDYYEEFKSPQKGLSLRYERVESPQDQSTPFSLEEVNSIINKYYKESKSGGIGYFQSSFPTEYLKSLAHDKDYLSKDEWYKLVDIISALTEALVISQNEEARCLVGMVKDFQQEIIYSSKVCNNAIYELEELETEMALTKENERKLNEIKHFLKIGLNSFPETRKKKTIVNISKSDDQAISKDFGPFSGTKSLGTGSIIQEIFNHTQNGLKNLISPLQAKYERSLENVGVARDQMENVFSDID</sequence>
<evidence type="ECO:0000313" key="2">
    <source>
        <dbReference type="EMBL" id="GMM34497.1"/>
    </source>
</evidence>
<dbReference type="GeneID" id="90072476"/>
<evidence type="ECO:0000313" key="3">
    <source>
        <dbReference type="Proteomes" id="UP001360560"/>
    </source>
</evidence>
<accession>A0AAV5QI72</accession>
<dbReference type="Proteomes" id="UP001360560">
    <property type="component" value="Unassembled WGS sequence"/>
</dbReference>
<comment type="caution">
    <text evidence="2">The sequence shown here is derived from an EMBL/GenBank/DDBJ whole genome shotgun (WGS) entry which is preliminary data.</text>
</comment>